<dbReference type="Pfam" id="PF09349">
    <property type="entry name" value="OHCU_decarbox"/>
    <property type="match status" value="1"/>
</dbReference>
<dbReference type="SUPFAM" id="SSF158694">
    <property type="entry name" value="UraD-Like"/>
    <property type="match status" value="1"/>
</dbReference>
<evidence type="ECO:0000256" key="1">
    <source>
        <dbReference type="ARBA" id="ARBA00001163"/>
    </source>
</evidence>
<evidence type="ECO:0000313" key="9">
    <source>
        <dbReference type="Proteomes" id="UP000481033"/>
    </source>
</evidence>
<dbReference type="EMBL" id="QXHD01000004">
    <property type="protein sequence ID" value="NEZ60930.1"/>
    <property type="molecule type" value="Genomic_DNA"/>
</dbReference>
<dbReference type="AlphaFoldDB" id="A0A6M0RYD7"/>
<dbReference type="InterPro" id="IPR018020">
    <property type="entry name" value="OHCU_decarboxylase"/>
</dbReference>
<sequence length="165" mass="18565">MGYSIIEINHMTQLAFVQVFGSVFEDTPSIAAQTWHHRPFLDLASLHQAMVTLVEQMPEADQLTLIRAHPDLGSRVQMAPASVQEQTSVGLDRLSPAEYGRFQQLNATYQTKFGFPFIMAVKGQTKAAILIAFAKRLNHTTVREKQQAILEIGKIARFRLEDLLN</sequence>
<dbReference type="PANTHER" id="PTHR43466:SF1">
    <property type="entry name" value="2-OXO-4-HYDROXY-4-CARBOXY-5-UREIDOIMIDAZOLINE DECARBOXYLASE-RELATED"/>
    <property type="match status" value="1"/>
</dbReference>
<dbReference type="RefSeq" id="WP_163703217.1">
    <property type="nucleotide sequence ID" value="NZ_QXHD01000004.1"/>
</dbReference>
<dbReference type="NCBIfam" id="TIGR03164">
    <property type="entry name" value="UHCUDC"/>
    <property type="match status" value="1"/>
</dbReference>
<dbReference type="InterPro" id="IPR036778">
    <property type="entry name" value="OHCU_decarboxylase_sf"/>
</dbReference>
<evidence type="ECO:0000256" key="5">
    <source>
        <dbReference type="ARBA" id="ARBA00022793"/>
    </source>
</evidence>
<name>A0A6M0RYD7_9CYAN</name>
<dbReference type="EC" id="4.1.1.97" evidence="3"/>
<keyword evidence="6 8" id="KW-0456">Lyase</keyword>
<dbReference type="GO" id="GO:0051997">
    <property type="term" value="F:2-oxo-4-hydroxy-4-carboxy-5-ureidoimidazoline decarboxylase activity"/>
    <property type="evidence" value="ECO:0007669"/>
    <property type="project" value="UniProtKB-EC"/>
</dbReference>
<comment type="catalytic activity">
    <reaction evidence="1">
        <text>5-hydroxy-2-oxo-4-ureido-2,5-dihydro-1H-imidazole-5-carboxylate + H(+) = (S)-allantoin + CO2</text>
        <dbReference type="Rhea" id="RHEA:26301"/>
        <dbReference type="ChEBI" id="CHEBI:15378"/>
        <dbReference type="ChEBI" id="CHEBI:15678"/>
        <dbReference type="ChEBI" id="CHEBI:16526"/>
        <dbReference type="ChEBI" id="CHEBI:58639"/>
        <dbReference type="EC" id="4.1.1.97"/>
    </reaction>
</comment>
<dbReference type="PANTHER" id="PTHR43466">
    <property type="entry name" value="2-OXO-4-HYDROXY-4-CARBOXY-5-UREIDOIMIDAZOLINE DECARBOXYLASE-RELATED"/>
    <property type="match status" value="1"/>
</dbReference>
<dbReference type="Gene3D" id="1.10.3330.10">
    <property type="entry name" value="Oxo-4-hydroxy-4-carboxy-5-ureidoimidazoline decarboxylase"/>
    <property type="match status" value="1"/>
</dbReference>
<evidence type="ECO:0000256" key="6">
    <source>
        <dbReference type="ARBA" id="ARBA00023239"/>
    </source>
</evidence>
<keyword evidence="5" id="KW-0210">Decarboxylase</keyword>
<accession>A0A6M0RYD7</accession>
<evidence type="ECO:0000256" key="2">
    <source>
        <dbReference type="ARBA" id="ARBA00004754"/>
    </source>
</evidence>
<evidence type="ECO:0000259" key="7">
    <source>
        <dbReference type="Pfam" id="PF09349"/>
    </source>
</evidence>
<gene>
    <name evidence="8" type="primary">uraD</name>
    <name evidence="8" type="ORF">DXZ20_35925</name>
</gene>
<proteinExistence type="predicted"/>
<organism evidence="8 9">
    <name type="scientific">Adonisia turfae CCMR0081</name>
    <dbReference type="NCBI Taxonomy" id="2292702"/>
    <lineage>
        <taxon>Bacteria</taxon>
        <taxon>Bacillati</taxon>
        <taxon>Cyanobacteriota</taxon>
        <taxon>Adonisia</taxon>
        <taxon>Adonisia turfae</taxon>
    </lineage>
</organism>
<dbReference type="InterPro" id="IPR017580">
    <property type="entry name" value="OHCU_decarboxylase-1"/>
</dbReference>
<dbReference type="GO" id="GO:0000255">
    <property type="term" value="P:allantoin metabolic process"/>
    <property type="evidence" value="ECO:0007669"/>
    <property type="project" value="InterPro"/>
</dbReference>
<evidence type="ECO:0000313" key="8">
    <source>
        <dbReference type="EMBL" id="NEZ60930.1"/>
    </source>
</evidence>
<comment type="pathway">
    <text evidence="2">Purine metabolism; urate degradation; (S)-allantoin from urate: step 3/3.</text>
</comment>
<keyword evidence="9" id="KW-1185">Reference proteome</keyword>
<dbReference type="UniPathway" id="UPA00394">
    <property type="reaction ID" value="UER00652"/>
</dbReference>
<reference evidence="8 9" key="1">
    <citation type="journal article" date="2020" name="Microb. Ecol.">
        <title>Ecogenomics of the Marine Benthic Filamentous Cyanobacterium Adonisia.</title>
        <authorList>
            <person name="Walter J.M."/>
            <person name="Coutinho F.H."/>
            <person name="Leomil L."/>
            <person name="Hargreaves P.I."/>
            <person name="Campeao M.E."/>
            <person name="Vieira V.V."/>
            <person name="Silva B.S."/>
            <person name="Fistarol G.O."/>
            <person name="Salomon P.S."/>
            <person name="Sawabe T."/>
            <person name="Mino S."/>
            <person name="Hosokawa M."/>
            <person name="Miyashita H."/>
            <person name="Maruyama F."/>
            <person name="van Verk M.C."/>
            <person name="Dutilh B.E."/>
            <person name="Thompson C.C."/>
            <person name="Thompson F.L."/>
        </authorList>
    </citation>
    <scope>NUCLEOTIDE SEQUENCE [LARGE SCALE GENOMIC DNA]</scope>
    <source>
        <strain evidence="8 9">CCMR0081</strain>
    </source>
</reference>
<comment type="caution">
    <text evidence="8">The sequence shown here is derived from an EMBL/GenBank/DDBJ whole genome shotgun (WGS) entry which is preliminary data.</text>
</comment>
<protein>
    <recommendedName>
        <fullName evidence="3">2-oxo-4-hydroxy-4-carboxy-5-ureidoimidazoline decarboxylase</fullName>
        <ecNumber evidence="3">4.1.1.97</ecNumber>
    </recommendedName>
</protein>
<dbReference type="Proteomes" id="UP000481033">
    <property type="component" value="Unassembled WGS sequence"/>
</dbReference>
<keyword evidence="4" id="KW-0659">Purine metabolism</keyword>
<feature type="domain" description="Oxo-4-hydroxy-4-carboxy-5-ureidoimidazoline decarboxylase" evidence="7">
    <location>
        <begin position="9"/>
        <end position="161"/>
    </location>
</feature>
<dbReference type="GO" id="GO:0019628">
    <property type="term" value="P:urate catabolic process"/>
    <property type="evidence" value="ECO:0007669"/>
    <property type="project" value="UniProtKB-UniPathway"/>
</dbReference>
<evidence type="ECO:0000256" key="4">
    <source>
        <dbReference type="ARBA" id="ARBA00022631"/>
    </source>
</evidence>
<evidence type="ECO:0000256" key="3">
    <source>
        <dbReference type="ARBA" id="ARBA00012257"/>
    </source>
</evidence>
<dbReference type="GO" id="GO:0006144">
    <property type="term" value="P:purine nucleobase metabolic process"/>
    <property type="evidence" value="ECO:0007669"/>
    <property type="project" value="UniProtKB-KW"/>
</dbReference>